<keyword evidence="2 4" id="KW-0863">Zinc-finger</keyword>
<evidence type="ECO:0000259" key="6">
    <source>
        <dbReference type="PROSITE" id="PS50016"/>
    </source>
</evidence>
<proteinExistence type="predicted"/>
<accession>A0AAU9U6M3</accession>
<evidence type="ECO:0000313" key="8">
    <source>
        <dbReference type="Proteomes" id="UP001153954"/>
    </source>
</evidence>
<reference evidence="7" key="1">
    <citation type="submission" date="2022-03" db="EMBL/GenBank/DDBJ databases">
        <authorList>
            <person name="Tunstrom K."/>
        </authorList>
    </citation>
    <scope>NUCLEOTIDE SEQUENCE</scope>
</reference>
<feature type="coiled-coil region" evidence="5">
    <location>
        <begin position="119"/>
        <end position="187"/>
    </location>
</feature>
<dbReference type="AlphaFoldDB" id="A0AAU9U6M3"/>
<organism evidence="7 8">
    <name type="scientific">Euphydryas editha</name>
    <name type="common">Edith's checkerspot</name>
    <dbReference type="NCBI Taxonomy" id="104508"/>
    <lineage>
        <taxon>Eukaryota</taxon>
        <taxon>Metazoa</taxon>
        <taxon>Ecdysozoa</taxon>
        <taxon>Arthropoda</taxon>
        <taxon>Hexapoda</taxon>
        <taxon>Insecta</taxon>
        <taxon>Pterygota</taxon>
        <taxon>Neoptera</taxon>
        <taxon>Endopterygota</taxon>
        <taxon>Lepidoptera</taxon>
        <taxon>Glossata</taxon>
        <taxon>Ditrysia</taxon>
        <taxon>Papilionoidea</taxon>
        <taxon>Nymphalidae</taxon>
        <taxon>Nymphalinae</taxon>
        <taxon>Euphydryas</taxon>
    </lineage>
</organism>
<dbReference type="InterPro" id="IPR013083">
    <property type="entry name" value="Znf_RING/FYVE/PHD"/>
</dbReference>
<evidence type="ECO:0000256" key="5">
    <source>
        <dbReference type="SAM" id="Coils"/>
    </source>
</evidence>
<name>A0AAU9U6M3_EUPED</name>
<keyword evidence="3" id="KW-0862">Zinc</keyword>
<dbReference type="SUPFAM" id="SSF57903">
    <property type="entry name" value="FYVE/PHD zinc finger"/>
    <property type="match status" value="1"/>
</dbReference>
<dbReference type="GO" id="GO:0008270">
    <property type="term" value="F:zinc ion binding"/>
    <property type="evidence" value="ECO:0007669"/>
    <property type="project" value="UniProtKB-KW"/>
</dbReference>
<protein>
    <recommendedName>
        <fullName evidence="6">PHD-type domain-containing protein</fullName>
    </recommendedName>
</protein>
<dbReference type="InterPro" id="IPR011011">
    <property type="entry name" value="Znf_FYVE_PHD"/>
</dbReference>
<dbReference type="Proteomes" id="UP001153954">
    <property type="component" value="Unassembled WGS sequence"/>
</dbReference>
<evidence type="ECO:0000256" key="1">
    <source>
        <dbReference type="ARBA" id="ARBA00022723"/>
    </source>
</evidence>
<comment type="caution">
    <text evidence="7">The sequence shown here is derived from an EMBL/GenBank/DDBJ whole genome shotgun (WGS) entry which is preliminary data.</text>
</comment>
<evidence type="ECO:0000256" key="3">
    <source>
        <dbReference type="ARBA" id="ARBA00022833"/>
    </source>
</evidence>
<gene>
    <name evidence="7" type="ORF">EEDITHA_LOCUS9027</name>
</gene>
<keyword evidence="1" id="KW-0479">Metal-binding</keyword>
<sequence length="388" mass="44887">MGTKCNGCDADIYDISYMECSQVKCKKLFHLKCLALTKETFQAFSQDCKDNWICPECMRDVPKRGNADTPVRGRGVVMNKASTPSNCNITIERGQSKMNDSYIMVENERNVLDEIREFQSEMRSKMNDQIREYKQLQARFISNEMELKYLRNTLKVIEEKASKVEVLENMLKVLIEKNKNLEKLILERDNGEKSDKIVKSVVENPISYASLVKETQNLPMSVGDKNCGATKLAKPLTIDKEIITMDNTSITINKPNKEVNKVQNNKQDWTTVVRKKSRYPNTEVKRGGSGSGCEIQGTERKKFLHVWRLKIDTTVECLEKHVKKVCGQETAVKIDKIKHKTERDYASFIIGVPESKYDLLCQPENWALNIEYCEWIWFRKPTRKQNKI</sequence>
<dbReference type="Gene3D" id="3.30.40.10">
    <property type="entry name" value="Zinc/RING finger domain, C3HC4 (zinc finger)"/>
    <property type="match status" value="1"/>
</dbReference>
<keyword evidence="8" id="KW-1185">Reference proteome</keyword>
<dbReference type="InterPro" id="IPR019786">
    <property type="entry name" value="Zinc_finger_PHD-type_CS"/>
</dbReference>
<evidence type="ECO:0000256" key="4">
    <source>
        <dbReference type="PROSITE-ProRule" id="PRU00146"/>
    </source>
</evidence>
<dbReference type="PROSITE" id="PS01359">
    <property type="entry name" value="ZF_PHD_1"/>
    <property type="match status" value="1"/>
</dbReference>
<dbReference type="InterPro" id="IPR019787">
    <property type="entry name" value="Znf_PHD-finger"/>
</dbReference>
<dbReference type="PROSITE" id="PS50016">
    <property type="entry name" value="ZF_PHD_2"/>
    <property type="match status" value="1"/>
</dbReference>
<evidence type="ECO:0000256" key="2">
    <source>
        <dbReference type="ARBA" id="ARBA00022771"/>
    </source>
</evidence>
<keyword evidence="5" id="KW-0175">Coiled coil</keyword>
<dbReference type="EMBL" id="CAKOGL010000013">
    <property type="protein sequence ID" value="CAH2093354.1"/>
    <property type="molecule type" value="Genomic_DNA"/>
</dbReference>
<evidence type="ECO:0000313" key="7">
    <source>
        <dbReference type="EMBL" id="CAH2093354.1"/>
    </source>
</evidence>
<feature type="domain" description="PHD-type" evidence="6">
    <location>
        <begin position="2"/>
        <end position="60"/>
    </location>
</feature>